<evidence type="ECO:0000313" key="1">
    <source>
        <dbReference type="EMBL" id="GGR28964.1"/>
    </source>
</evidence>
<dbReference type="EMBL" id="BMRJ01000002">
    <property type="protein sequence ID" value="GGR28964.1"/>
    <property type="molecule type" value="Genomic_DNA"/>
</dbReference>
<evidence type="ECO:0000313" key="2">
    <source>
        <dbReference type="Proteomes" id="UP000610303"/>
    </source>
</evidence>
<dbReference type="Proteomes" id="UP000610303">
    <property type="component" value="Unassembled WGS sequence"/>
</dbReference>
<gene>
    <name evidence="1" type="ORF">GCM10010196_23540</name>
</gene>
<reference evidence="1" key="1">
    <citation type="journal article" date="2014" name="Int. J. Syst. Evol. Microbiol.">
        <title>Complete genome sequence of Corynebacterium casei LMG S-19264T (=DSM 44701T), isolated from a smear-ripened cheese.</title>
        <authorList>
            <consortium name="US DOE Joint Genome Institute (JGI-PGF)"/>
            <person name="Walter F."/>
            <person name="Albersmeier A."/>
            <person name="Kalinowski J."/>
            <person name="Ruckert C."/>
        </authorList>
    </citation>
    <scope>NUCLEOTIDE SEQUENCE</scope>
    <source>
        <strain evidence="1">JCM 3346</strain>
    </source>
</reference>
<sequence>MARREGFRRGFQAEFGVSGLGEEIGEAVKEAVAVISAAWRNMDARPSWEDFADNVFAEGLKMGIGIRILEDDEFDFAFTAIENVVDAATGESEVWTYPPLPRSRLAASESWVSYGGASPF</sequence>
<name>A0A918CLG9_AGRME</name>
<protein>
    <submittedName>
        <fullName evidence="1">Uncharacterized protein</fullName>
    </submittedName>
</protein>
<reference evidence="1" key="2">
    <citation type="submission" date="2020-09" db="EMBL/GenBank/DDBJ databases">
        <authorList>
            <person name="Sun Q."/>
            <person name="Ohkuma M."/>
        </authorList>
    </citation>
    <scope>NUCLEOTIDE SEQUENCE</scope>
    <source>
        <strain evidence="1">JCM 3346</strain>
    </source>
</reference>
<accession>A0A918CLG9</accession>
<dbReference type="AlphaFoldDB" id="A0A918CLG9"/>
<organism evidence="1 2">
    <name type="scientific">Agromyces mediolanus</name>
    <name type="common">Corynebacterium mediolanum</name>
    <dbReference type="NCBI Taxonomy" id="41986"/>
    <lineage>
        <taxon>Bacteria</taxon>
        <taxon>Bacillati</taxon>
        <taxon>Actinomycetota</taxon>
        <taxon>Actinomycetes</taxon>
        <taxon>Micrococcales</taxon>
        <taxon>Microbacteriaceae</taxon>
        <taxon>Agromyces</taxon>
    </lineage>
</organism>
<comment type="caution">
    <text evidence="1">The sequence shown here is derived from an EMBL/GenBank/DDBJ whole genome shotgun (WGS) entry which is preliminary data.</text>
</comment>
<dbReference type="RefSeq" id="WP_189085540.1">
    <property type="nucleotide sequence ID" value="NZ_BMRJ01000002.1"/>
</dbReference>
<keyword evidence="2" id="KW-1185">Reference proteome</keyword>
<proteinExistence type="predicted"/>